<keyword evidence="9" id="KW-0175">Coiled coil</keyword>
<sequence length="569" mass="61845">MVSMTMSLGEPLPFVKIASEEEKGALEAFRVNYASYRLGAIRGAKGEVTTLDGNKENEAKLYRELAQANKALAEARLKVSELLNTTRDLEAVRAAYATSDDNLDDGQRASRARLRTDIEFRMNQRMSRVEAAIKDVRGKAGKGHIAASQYQFTTGAPVRTDVLVARGVVRHPEDAAFEIIPTVSASSPIFVFTDETVNSLYGENFVEGFKALGYAVHKIVVPDGEDAKTLDVFSSLADRVLSIGIDKYSVLVSLGGGAVANVCGFIASTLHRGIGLVHFPTTLLAQCDAAISHKQAVNAPHGKNLVGSYYAPIKIIVDPDVLQTLEDWLLPDGMGEIVKHALCQDDLLLQMLDEYDGAMSDPDFLERVTRRTIELKCEVIDVDPKEKREAVVLIYGHELAHAIETVSHRPGSLCCLSHGQAVAIGCVVSARVSVALGCCDPSVIQRTIDLCEKYHLPTRIPPDQSIDAIMKALRKTKIYTAEGCQFALLERIGRLFNVDMEYHLPVSDDVIRAATQETMAPPGTVIMGVGSSGFLRRKKVSKNDLIEAADNNVPGSGWTLEQGNAPHAC</sequence>
<name>A0AAD7U771_9STRA</name>
<dbReference type="Proteomes" id="UP001230188">
    <property type="component" value="Unassembled WGS sequence"/>
</dbReference>
<evidence type="ECO:0000313" key="12">
    <source>
        <dbReference type="EMBL" id="KAJ8599110.1"/>
    </source>
</evidence>
<evidence type="ECO:0000313" key="13">
    <source>
        <dbReference type="Proteomes" id="UP001230188"/>
    </source>
</evidence>
<gene>
    <name evidence="12" type="ORF">CTAYLR_006343</name>
</gene>
<dbReference type="SUPFAM" id="SSF56796">
    <property type="entry name" value="Dehydroquinate synthase-like"/>
    <property type="match status" value="1"/>
</dbReference>
<evidence type="ECO:0000259" key="11">
    <source>
        <dbReference type="Pfam" id="PF24621"/>
    </source>
</evidence>
<reference evidence="12" key="1">
    <citation type="submission" date="2023-01" db="EMBL/GenBank/DDBJ databases">
        <title>Metagenome sequencing of chrysophaentin producing Chrysophaeum taylorii.</title>
        <authorList>
            <person name="Davison J."/>
            <person name="Bewley C."/>
        </authorList>
    </citation>
    <scope>NUCLEOTIDE SEQUENCE</scope>
    <source>
        <strain evidence="12">NIES-1699</strain>
    </source>
</reference>
<dbReference type="AlphaFoldDB" id="A0AAD7U771"/>
<keyword evidence="7" id="KW-0520">NAD</keyword>
<evidence type="ECO:0000256" key="8">
    <source>
        <dbReference type="ARBA" id="ARBA00023239"/>
    </source>
</evidence>
<comment type="caution">
    <text evidence="12">The sequence shown here is derived from an EMBL/GenBank/DDBJ whole genome shotgun (WGS) entry which is preliminary data.</text>
</comment>
<organism evidence="12 13">
    <name type="scientific">Chrysophaeum taylorii</name>
    <dbReference type="NCBI Taxonomy" id="2483200"/>
    <lineage>
        <taxon>Eukaryota</taxon>
        <taxon>Sar</taxon>
        <taxon>Stramenopiles</taxon>
        <taxon>Ochrophyta</taxon>
        <taxon>Pelagophyceae</taxon>
        <taxon>Pelagomonadales</taxon>
        <taxon>Pelagomonadaceae</taxon>
        <taxon>Chrysophaeum</taxon>
    </lineage>
</organism>
<evidence type="ECO:0000256" key="4">
    <source>
        <dbReference type="ARBA" id="ARBA00022723"/>
    </source>
</evidence>
<accession>A0AAD7U771</accession>
<evidence type="ECO:0000256" key="1">
    <source>
        <dbReference type="ARBA" id="ARBA00001911"/>
    </source>
</evidence>
<evidence type="ECO:0008006" key="14">
    <source>
        <dbReference type="Google" id="ProtNLM"/>
    </source>
</evidence>
<evidence type="ECO:0000256" key="7">
    <source>
        <dbReference type="ARBA" id="ARBA00023027"/>
    </source>
</evidence>
<dbReference type="InterPro" id="IPR050071">
    <property type="entry name" value="Dehydroquinate_synthase"/>
</dbReference>
<dbReference type="GO" id="GO:0046872">
    <property type="term" value="F:metal ion binding"/>
    <property type="evidence" value="ECO:0007669"/>
    <property type="project" value="UniProtKB-KW"/>
</dbReference>
<evidence type="ECO:0000256" key="2">
    <source>
        <dbReference type="ARBA" id="ARBA00001941"/>
    </source>
</evidence>
<evidence type="ECO:0000256" key="9">
    <source>
        <dbReference type="SAM" id="Coils"/>
    </source>
</evidence>
<keyword evidence="4" id="KW-0479">Metal-binding</keyword>
<evidence type="ECO:0000256" key="6">
    <source>
        <dbReference type="ARBA" id="ARBA00022833"/>
    </source>
</evidence>
<dbReference type="InterPro" id="IPR056179">
    <property type="entry name" value="DHQS_C"/>
</dbReference>
<dbReference type="Pfam" id="PF24621">
    <property type="entry name" value="DHQS_C"/>
    <property type="match status" value="1"/>
</dbReference>
<dbReference type="Pfam" id="PF01761">
    <property type="entry name" value="DHQ_synthase"/>
    <property type="match status" value="1"/>
</dbReference>
<dbReference type="EMBL" id="JAQMWT010000587">
    <property type="protein sequence ID" value="KAJ8599110.1"/>
    <property type="molecule type" value="Genomic_DNA"/>
</dbReference>
<dbReference type="FunFam" id="3.40.50.1970:FF:000007">
    <property type="entry name" value="Pentafunctional AROM polypeptide"/>
    <property type="match status" value="1"/>
</dbReference>
<dbReference type="InterPro" id="IPR030960">
    <property type="entry name" value="DHQS/DOIS_N"/>
</dbReference>
<dbReference type="GO" id="GO:0000166">
    <property type="term" value="F:nucleotide binding"/>
    <property type="evidence" value="ECO:0007669"/>
    <property type="project" value="UniProtKB-KW"/>
</dbReference>
<dbReference type="Gene3D" id="3.40.50.1970">
    <property type="match status" value="1"/>
</dbReference>
<keyword evidence="13" id="KW-1185">Reference proteome</keyword>
<comment type="cofactor">
    <cofactor evidence="1">
        <name>NAD(+)</name>
        <dbReference type="ChEBI" id="CHEBI:57540"/>
    </cofactor>
</comment>
<dbReference type="GO" id="GO:0003856">
    <property type="term" value="F:3-dehydroquinate synthase activity"/>
    <property type="evidence" value="ECO:0007669"/>
    <property type="project" value="TreeGrafter"/>
</dbReference>
<keyword evidence="8" id="KW-0456">Lyase</keyword>
<feature type="domain" description="3-dehydroquinate synthase N-terminal" evidence="10">
    <location>
        <begin position="219"/>
        <end position="327"/>
    </location>
</feature>
<feature type="coiled-coil region" evidence="9">
    <location>
        <begin position="58"/>
        <end position="85"/>
    </location>
</feature>
<dbReference type="CDD" id="cd08197">
    <property type="entry name" value="DOIS"/>
    <property type="match status" value="1"/>
</dbReference>
<dbReference type="Gene3D" id="1.20.1090.10">
    <property type="entry name" value="Dehydroquinate synthase-like - alpha domain"/>
    <property type="match status" value="1"/>
</dbReference>
<comment type="cofactor">
    <cofactor evidence="3">
        <name>Zn(2+)</name>
        <dbReference type="ChEBI" id="CHEBI:29105"/>
    </cofactor>
</comment>
<feature type="domain" description="3-dehydroquinate synthase C-terminal" evidence="11">
    <location>
        <begin position="333"/>
        <end position="476"/>
    </location>
</feature>
<keyword evidence="5" id="KW-0547">Nucleotide-binding</keyword>
<evidence type="ECO:0000259" key="10">
    <source>
        <dbReference type="Pfam" id="PF01761"/>
    </source>
</evidence>
<proteinExistence type="predicted"/>
<evidence type="ECO:0000256" key="3">
    <source>
        <dbReference type="ARBA" id="ARBA00001947"/>
    </source>
</evidence>
<evidence type="ECO:0000256" key="5">
    <source>
        <dbReference type="ARBA" id="ARBA00022741"/>
    </source>
</evidence>
<dbReference type="PANTHER" id="PTHR43622:SF1">
    <property type="entry name" value="3-DEHYDROQUINATE SYNTHASE"/>
    <property type="match status" value="1"/>
</dbReference>
<keyword evidence="6" id="KW-0862">Zinc</keyword>
<comment type="cofactor">
    <cofactor evidence="2">
        <name>Co(2+)</name>
        <dbReference type="ChEBI" id="CHEBI:48828"/>
    </cofactor>
</comment>
<protein>
    <recommendedName>
        <fullName evidence="14">3-dehydroquinate synthase domain-containing protein</fullName>
    </recommendedName>
</protein>
<dbReference type="PANTHER" id="PTHR43622">
    <property type="entry name" value="3-DEHYDROQUINATE SYNTHASE"/>
    <property type="match status" value="1"/>
</dbReference>